<keyword evidence="5" id="KW-0949">S-adenosyl-L-methionine</keyword>
<dbReference type="InterPro" id="IPR007848">
    <property type="entry name" value="Small_mtfrase_dom"/>
</dbReference>
<evidence type="ECO:0000256" key="4">
    <source>
        <dbReference type="ARBA" id="ARBA00022679"/>
    </source>
</evidence>
<dbReference type="PANTHER" id="PTHR47816:SF4">
    <property type="entry name" value="RIBOSOMAL RNA SMALL SUBUNIT METHYLTRANSFERASE C"/>
    <property type="match status" value="1"/>
</dbReference>
<dbReference type="Proteomes" id="UP001429984">
    <property type="component" value="Unassembled WGS sequence"/>
</dbReference>
<dbReference type="CDD" id="cd02440">
    <property type="entry name" value="AdoMet_MTases"/>
    <property type="match status" value="1"/>
</dbReference>
<feature type="domain" description="Methyltransferase small" evidence="6">
    <location>
        <begin position="174"/>
        <end position="341"/>
    </location>
</feature>
<gene>
    <name evidence="7" type="ORF">IU514_07720</name>
</gene>
<dbReference type="RefSeq" id="WP_194930528.1">
    <property type="nucleotide sequence ID" value="NZ_JADLZT010000004.1"/>
</dbReference>
<dbReference type="SUPFAM" id="SSF53335">
    <property type="entry name" value="S-adenosyl-L-methionine-dependent methyltransferases"/>
    <property type="match status" value="1"/>
</dbReference>
<keyword evidence="8" id="KW-1185">Reference proteome</keyword>
<evidence type="ECO:0000259" key="6">
    <source>
        <dbReference type="Pfam" id="PF05175"/>
    </source>
</evidence>
<proteinExistence type="predicted"/>
<organism evidence="7 8">
    <name type="scientific">Lysobacter niastensis</name>
    <dbReference type="NCBI Taxonomy" id="380629"/>
    <lineage>
        <taxon>Bacteria</taxon>
        <taxon>Pseudomonadati</taxon>
        <taxon>Pseudomonadota</taxon>
        <taxon>Gammaproteobacteria</taxon>
        <taxon>Lysobacterales</taxon>
        <taxon>Lysobacteraceae</taxon>
        <taxon>Lysobacter</taxon>
    </lineage>
</organism>
<evidence type="ECO:0000256" key="5">
    <source>
        <dbReference type="ARBA" id="ARBA00022691"/>
    </source>
</evidence>
<dbReference type="GO" id="GO:0008168">
    <property type="term" value="F:methyltransferase activity"/>
    <property type="evidence" value="ECO:0007669"/>
    <property type="project" value="UniProtKB-KW"/>
</dbReference>
<dbReference type="InterPro" id="IPR002052">
    <property type="entry name" value="DNA_methylase_N6_adenine_CS"/>
</dbReference>
<dbReference type="InterPro" id="IPR046977">
    <property type="entry name" value="RsmC/RlmG"/>
</dbReference>
<evidence type="ECO:0000256" key="1">
    <source>
        <dbReference type="ARBA" id="ARBA00022490"/>
    </source>
</evidence>
<dbReference type="PANTHER" id="PTHR47816">
    <property type="entry name" value="RIBOSOMAL RNA SMALL SUBUNIT METHYLTRANSFERASE C"/>
    <property type="match status" value="1"/>
</dbReference>
<dbReference type="InterPro" id="IPR029063">
    <property type="entry name" value="SAM-dependent_MTases_sf"/>
</dbReference>
<evidence type="ECO:0000313" key="8">
    <source>
        <dbReference type="Proteomes" id="UP001429984"/>
    </source>
</evidence>
<keyword evidence="3 7" id="KW-0489">Methyltransferase</keyword>
<name>A0ABS0B6N7_9GAMM</name>
<dbReference type="EMBL" id="JADLZT010000004">
    <property type="protein sequence ID" value="MBF6023913.1"/>
    <property type="molecule type" value="Genomic_DNA"/>
</dbReference>
<dbReference type="GO" id="GO:0032259">
    <property type="term" value="P:methylation"/>
    <property type="evidence" value="ECO:0007669"/>
    <property type="project" value="UniProtKB-KW"/>
</dbReference>
<protein>
    <submittedName>
        <fullName evidence="7">Class I SAM-dependent methyltransferase</fullName>
    </submittedName>
</protein>
<sequence length="358" mass="38964">MRADDGDVALQTLLLPFADGSLTWPGEGGALFLRARDGWPLHQRRWPGLVCEQTFKPEAEALERSGLPLASSDDSTRYPLVLVLPPRQREEARALFARAVARCAPGGRVVACLGNNEGAKSGEADLARIAGPVSSNSKHKCRVFWTAPLQGPADGALMQEWLLADEPRPILDGRFVSRPGVFAWDRIDAASRLLAEHLPTDLAGRAADLGAGYGYLASELLARCPRISALDLFEAESRALDLARTNLAAFADRVALDFHWHDVTRGLDQRFDVIVSNPPFHAQGRADRPDIGRRFIAVAAQALNPGGRLWLVANRHLPYESELGAHFGQVRTVAERDGFKAIEAVRATASPPLKQAAR</sequence>
<dbReference type="PROSITE" id="PS00092">
    <property type="entry name" value="N6_MTASE"/>
    <property type="match status" value="1"/>
</dbReference>
<evidence type="ECO:0000313" key="7">
    <source>
        <dbReference type="EMBL" id="MBF6023913.1"/>
    </source>
</evidence>
<accession>A0ABS0B6N7</accession>
<dbReference type="Gene3D" id="3.40.50.150">
    <property type="entry name" value="Vaccinia Virus protein VP39"/>
    <property type="match status" value="2"/>
</dbReference>
<evidence type="ECO:0000256" key="2">
    <source>
        <dbReference type="ARBA" id="ARBA00022552"/>
    </source>
</evidence>
<dbReference type="Pfam" id="PF05175">
    <property type="entry name" value="MTS"/>
    <property type="match status" value="1"/>
</dbReference>
<keyword evidence="4" id="KW-0808">Transferase</keyword>
<reference evidence="7 8" key="1">
    <citation type="submission" date="2020-11" db="EMBL/GenBank/DDBJ databases">
        <title>Draft Genome Sequence and Secondary Metabolite Biosynthetic Potential of the Lysobacter niastensis Type strain DSM 18481.</title>
        <authorList>
            <person name="Turrini P."/>
            <person name="Artuso I."/>
            <person name="Tescari M."/>
            <person name="Lugli G.A."/>
            <person name="Frangipani E."/>
            <person name="Ventura M."/>
            <person name="Visca P."/>
        </authorList>
    </citation>
    <scope>NUCLEOTIDE SEQUENCE [LARGE SCALE GENOMIC DNA]</scope>
    <source>
        <strain evidence="7 8">DSM 18481</strain>
    </source>
</reference>
<comment type="caution">
    <text evidence="7">The sequence shown here is derived from an EMBL/GenBank/DDBJ whole genome shotgun (WGS) entry which is preliminary data.</text>
</comment>
<keyword evidence="1" id="KW-0963">Cytoplasm</keyword>
<keyword evidence="2" id="KW-0698">rRNA processing</keyword>
<evidence type="ECO:0000256" key="3">
    <source>
        <dbReference type="ARBA" id="ARBA00022603"/>
    </source>
</evidence>